<proteinExistence type="predicted"/>
<keyword evidence="3" id="KW-1185">Reference proteome</keyword>
<comment type="caution">
    <text evidence="2">The sequence shown here is derived from an EMBL/GenBank/DDBJ whole genome shotgun (WGS) entry which is preliminary data.</text>
</comment>
<organism evidence="2 3">
    <name type="scientific">Amblyomma americanum</name>
    <name type="common">Lone star tick</name>
    <dbReference type="NCBI Taxonomy" id="6943"/>
    <lineage>
        <taxon>Eukaryota</taxon>
        <taxon>Metazoa</taxon>
        <taxon>Ecdysozoa</taxon>
        <taxon>Arthropoda</taxon>
        <taxon>Chelicerata</taxon>
        <taxon>Arachnida</taxon>
        <taxon>Acari</taxon>
        <taxon>Parasitiformes</taxon>
        <taxon>Ixodida</taxon>
        <taxon>Ixodoidea</taxon>
        <taxon>Ixodidae</taxon>
        <taxon>Amblyomminae</taxon>
        <taxon>Amblyomma</taxon>
    </lineage>
</organism>
<gene>
    <name evidence="2" type="ORF">V5799_003258</name>
</gene>
<accession>A0AAQ4D9H0</accession>
<reference evidence="2 3" key="1">
    <citation type="journal article" date="2023" name="Arcadia Sci">
        <title>De novo assembly of a long-read Amblyomma americanum tick genome.</title>
        <authorList>
            <person name="Chou S."/>
            <person name="Poskanzer K.E."/>
            <person name="Rollins M."/>
            <person name="Thuy-Boun P.S."/>
        </authorList>
    </citation>
    <scope>NUCLEOTIDE SEQUENCE [LARGE SCALE GENOMIC DNA]</scope>
    <source>
        <strain evidence="2">F_SG_1</strain>
        <tissue evidence="2">Salivary glands</tissue>
    </source>
</reference>
<dbReference type="AlphaFoldDB" id="A0AAQ4D9H0"/>
<dbReference type="EMBL" id="JARKHS020033402">
    <property type="protein sequence ID" value="KAK8759110.1"/>
    <property type="molecule type" value="Genomic_DNA"/>
</dbReference>
<name>A0AAQ4D9H0_AMBAM</name>
<sequence length="348" mass="37743">MAAPSNHRTLFRDLTVRRGSFDLRPTATTWWIKDIALLGLAGWALSRAMDDERRRLTESQLLLPVSAADVAFRAAATLASGLLLGSLVCPRPAFFRRCFWAHAGCLPVDLALSVAFVLLKAEVEPTWKYASPWIQWASTRNSGGHGVILASVDELGGTGTRTEVFRRRRDAAKRRENQSVAVATSGAWSRVLSRKWNGHDRAAFSHDPALLAGLSITNNPNFPTSTMRRKQRATAGAPTSGDVAPGDNATNRTSPEVRGLQEDFAEPAAAEDGSRRADVVRGQLGAFLLADHVICLFARCYLLMRMRACLTALVIDEADADAINEYGVPLQCAVSPSATGDFVLAERG</sequence>
<evidence type="ECO:0000313" key="3">
    <source>
        <dbReference type="Proteomes" id="UP001321473"/>
    </source>
</evidence>
<protein>
    <submittedName>
        <fullName evidence="2">Uncharacterized protein</fullName>
    </submittedName>
</protein>
<dbReference type="Proteomes" id="UP001321473">
    <property type="component" value="Unassembled WGS sequence"/>
</dbReference>
<feature type="region of interest" description="Disordered" evidence="1">
    <location>
        <begin position="221"/>
        <end position="261"/>
    </location>
</feature>
<evidence type="ECO:0000313" key="2">
    <source>
        <dbReference type="EMBL" id="KAK8759110.1"/>
    </source>
</evidence>
<evidence type="ECO:0000256" key="1">
    <source>
        <dbReference type="SAM" id="MobiDB-lite"/>
    </source>
</evidence>